<feature type="transmembrane region" description="Helical" evidence="9">
    <location>
        <begin position="92"/>
        <end position="115"/>
    </location>
</feature>
<feature type="transmembrane region" description="Helical" evidence="9">
    <location>
        <begin position="135"/>
        <end position="161"/>
    </location>
</feature>
<feature type="domain" description="Tripartite ATP-independent periplasmic transporters DctQ component" evidence="10">
    <location>
        <begin position="30"/>
        <end position="158"/>
    </location>
</feature>
<dbReference type="Pfam" id="PF04290">
    <property type="entry name" value="DctQ"/>
    <property type="match status" value="1"/>
</dbReference>
<keyword evidence="3" id="KW-1003">Cell membrane</keyword>
<gene>
    <name evidence="11" type="ORF">ACFPRA_17540</name>
</gene>
<evidence type="ECO:0000256" key="2">
    <source>
        <dbReference type="ARBA" id="ARBA00022448"/>
    </source>
</evidence>
<name>A0ABW0TMQ9_9BACL</name>
<dbReference type="PANTHER" id="PTHR35011:SF2">
    <property type="entry name" value="2,3-DIKETO-L-GULONATE TRAP TRANSPORTER SMALL PERMEASE PROTEIN YIAM"/>
    <property type="match status" value="1"/>
</dbReference>
<dbReference type="InterPro" id="IPR055348">
    <property type="entry name" value="DctQ"/>
</dbReference>
<keyword evidence="6 9" id="KW-1133">Transmembrane helix</keyword>
<dbReference type="PANTHER" id="PTHR35011">
    <property type="entry name" value="2,3-DIKETO-L-GULONATE TRAP TRANSPORTER SMALL PERMEASE PROTEIN YIAM"/>
    <property type="match status" value="1"/>
</dbReference>
<organism evidence="11 12">
    <name type="scientific">Sporosarcina soli</name>
    <dbReference type="NCBI Taxonomy" id="334736"/>
    <lineage>
        <taxon>Bacteria</taxon>
        <taxon>Bacillati</taxon>
        <taxon>Bacillota</taxon>
        <taxon>Bacilli</taxon>
        <taxon>Bacillales</taxon>
        <taxon>Caryophanaceae</taxon>
        <taxon>Sporosarcina</taxon>
    </lineage>
</organism>
<keyword evidence="5 9" id="KW-0812">Transmembrane</keyword>
<keyword evidence="7 9" id="KW-0472">Membrane</keyword>
<evidence type="ECO:0000256" key="8">
    <source>
        <dbReference type="ARBA" id="ARBA00038436"/>
    </source>
</evidence>
<evidence type="ECO:0000256" key="1">
    <source>
        <dbReference type="ARBA" id="ARBA00004429"/>
    </source>
</evidence>
<comment type="caution">
    <text evidence="11">The sequence shown here is derived from an EMBL/GenBank/DDBJ whole genome shotgun (WGS) entry which is preliminary data.</text>
</comment>
<comment type="similarity">
    <text evidence="8">Belongs to the TRAP transporter small permease family.</text>
</comment>
<accession>A0ABW0TMQ9</accession>
<dbReference type="InterPro" id="IPR007387">
    <property type="entry name" value="TRAP_DctQ"/>
</dbReference>
<dbReference type="RefSeq" id="WP_381437540.1">
    <property type="nucleotide sequence ID" value="NZ_JBHSNO010000008.1"/>
</dbReference>
<evidence type="ECO:0000256" key="7">
    <source>
        <dbReference type="ARBA" id="ARBA00023136"/>
    </source>
</evidence>
<dbReference type="Proteomes" id="UP001596109">
    <property type="component" value="Unassembled WGS sequence"/>
</dbReference>
<sequence>MVQTLKMLDNLLNKLSSIQLLISNGFLIFMMLIISFDVIGRNFFNKPLTGTFEMTELSSALLVFFALAMTHRHKEHISIDFAVSKLSVKAKHILDGIIELVIFATVVIMANQVLANAMRIMERKTTTSDLGWPIYPFYYIATLGLAVFALVALASAIKYFALAVKKS</sequence>
<evidence type="ECO:0000256" key="9">
    <source>
        <dbReference type="SAM" id="Phobius"/>
    </source>
</evidence>
<feature type="transmembrane region" description="Helical" evidence="9">
    <location>
        <begin position="20"/>
        <end position="39"/>
    </location>
</feature>
<evidence type="ECO:0000256" key="3">
    <source>
        <dbReference type="ARBA" id="ARBA00022475"/>
    </source>
</evidence>
<evidence type="ECO:0000313" key="12">
    <source>
        <dbReference type="Proteomes" id="UP001596109"/>
    </source>
</evidence>
<dbReference type="EMBL" id="JBHSNO010000008">
    <property type="protein sequence ID" value="MFC5590710.1"/>
    <property type="molecule type" value="Genomic_DNA"/>
</dbReference>
<evidence type="ECO:0000313" key="11">
    <source>
        <dbReference type="EMBL" id="MFC5590710.1"/>
    </source>
</evidence>
<evidence type="ECO:0000256" key="6">
    <source>
        <dbReference type="ARBA" id="ARBA00022989"/>
    </source>
</evidence>
<evidence type="ECO:0000256" key="4">
    <source>
        <dbReference type="ARBA" id="ARBA00022519"/>
    </source>
</evidence>
<reference evidence="12" key="1">
    <citation type="journal article" date="2019" name="Int. J. Syst. Evol. Microbiol.">
        <title>The Global Catalogue of Microorganisms (GCM) 10K type strain sequencing project: providing services to taxonomists for standard genome sequencing and annotation.</title>
        <authorList>
            <consortium name="The Broad Institute Genomics Platform"/>
            <consortium name="The Broad Institute Genome Sequencing Center for Infectious Disease"/>
            <person name="Wu L."/>
            <person name="Ma J."/>
        </authorList>
    </citation>
    <scope>NUCLEOTIDE SEQUENCE [LARGE SCALE GENOMIC DNA]</scope>
    <source>
        <strain evidence="12">CGMCC 4.1434</strain>
    </source>
</reference>
<protein>
    <submittedName>
        <fullName evidence="11">TRAP transporter small permease</fullName>
    </submittedName>
</protein>
<keyword evidence="12" id="KW-1185">Reference proteome</keyword>
<proteinExistence type="inferred from homology"/>
<evidence type="ECO:0000259" key="10">
    <source>
        <dbReference type="Pfam" id="PF04290"/>
    </source>
</evidence>
<keyword evidence="2" id="KW-0813">Transport</keyword>
<comment type="subcellular location">
    <subcellularLocation>
        <location evidence="1">Cell inner membrane</location>
        <topology evidence="1">Multi-pass membrane protein</topology>
    </subcellularLocation>
</comment>
<evidence type="ECO:0000256" key="5">
    <source>
        <dbReference type="ARBA" id="ARBA00022692"/>
    </source>
</evidence>
<keyword evidence="4" id="KW-0997">Cell inner membrane</keyword>